<name>A0ABW2X4U3_9ACTN</name>
<evidence type="ECO:0000313" key="2">
    <source>
        <dbReference type="Proteomes" id="UP001596915"/>
    </source>
</evidence>
<proteinExistence type="predicted"/>
<organism evidence="1 2">
    <name type="scientific">Streptomyces sanglieri</name>
    <dbReference type="NCBI Taxonomy" id="193460"/>
    <lineage>
        <taxon>Bacteria</taxon>
        <taxon>Bacillati</taxon>
        <taxon>Actinomycetota</taxon>
        <taxon>Actinomycetes</taxon>
        <taxon>Kitasatosporales</taxon>
        <taxon>Streptomycetaceae</taxon>
        <taxon>Streptomyces</taxon>
    </lineage>
</organism>
<sequence length="103" mass="11178">MPDRIVHHGAMGQLLGDVEAAGSGEIVWWEVAEREIDLRSAAVRSIALHDVSGPLVLRVHPHTQSVFLAGDLRKVEIFGLEGKKSLCSCRVTSVPGCRVGWIP</sequence>
<dbReference type="EMBL" id="JBHTGL010000008">
    <property type="protein sequence ID" value="MFD0628689.1"/>
    <property type="molecule type" value="Genomic_DNA"/>
</dbReference>
<keyword evidence="2" id="KW-1185">Reference proteome</keyword>
<reference evidence="2" key="1">
    <citation type="journal article" date="2019" name="Int. J. Syst. Evol. Microbiol.">
        <title>The Global Catalogue of Microorganisms (GCM) 10K type strain sequencing project: providing services to taxonomists for standard genome sequencing and annotation.</title>
        <authorList>
            <consortium name="The Broad Institute Genomics Platform"/>
            <consortium name="The Broad Institute Genome Sequencing Center for Infectious Disease"/>
            <person name="Wu L."/>
            <person name="Ma J."/>
        </authorList>
    </citation>
    <scope>NUCLEOTIDE SEQUENCE [LARGE SCALE GENOMIC DNA]</scope>
    <source>
        <strain evidence="2">JCM 12607</strain>
    </source>
</reference>
<gene>
    <name evidence="1" type="ORF">ACFQ2K_44780</name>
</gene>
<dbReference type="Proteomes" id="UP001596915">
    <property type="component" value="Unassembled WGS sequence"/>
</dbReference>
<evidence type="ECO:0000313" key="1">
    <source>
        <dbReference type="EMBL" id="MFD0628689.1"/>
    </source>
</evidence>
<comment type="caution">
    <text evidence="1">The sequence shown here is derived from an EMBL/GenBank/DDBJ whole genome shotgun (WGS) entry which is preliminary data.</text>
</comment>
<protein>
    <submittedName>
        <fullName evidence="1">Uncharacterized protein</fullName>
    </submittedName>
</protein>
<accession>A0ABW2X4U3</accession>